<feature type="domain" description="Cytochrome c" evidence="5">
    <location>
        <begin position="55"/>
        <end position="253"/>
    </location>
</feature>
<dbReference type="SUPFAM" id="SSF48695">
    <property type="entry name" value="Multiheme cytochromes"/>
    <property type="match status" value="1"/>
</dbReference>
<evidence type="ECO:0000256" key="3">
    <source>
        <dbReference type="ARBA" id="ARBA00023004"/>
    </source>
</evidence>
<keyword evidence="2" id="KW-0732">Signal</keyword>
<dbReference type="GO" id="GO:0046872">
    <property type="term" value="F:metal ion binding"/>
    <property type="evidence" value="ECO:0007669"/>
    <property type="project" value="UniProtKB-KW"/>
</dbReference>
<sequence length="942" mass="104589">MGLFQAGPESTRGKQTMKTIRQMPAGALMVACAALTAPAWGQLVDEEKLHPAIPLLDESGANVLKSGKPYSPRTSCGQCHDYESITHSYHMELGRDETDDDFGKKIGLPQLVGPGYFGGYACMGGNNPDQLARKNNASVADFADKGTAGWIQRCEGCHSGGGWMEKDRQGRRYDEVDPDTVKPFDGDYYNRGTDSNNQPADDSVVSQWDWKKSGVVENDCLMCHVDQGRLQVFDKRLSVEDGPDGYDLWRTLRRYKFIDNGFFRYNATAMLEYLNIRHPDGVNKDMNLVTVAKKDITIEEGRRGKDIEYELDLDKNGNPRLTWNPAAFDKNGKVSIPMMGFPPNDNCMQCHRTSNSRRGFYGFGEDASAVYDEEGMLVDDYKDDVHYGKVFTEANGESREISTCNACHARNYYRQPWVNVDLDTDHNFLKGNSDMNLADHRDYQPKAKSCMYCHDTGPEPVSPSGHKNMKEAHLALWKSGGDLRGYAKDELESITRTHLDEVSCQACHITNKKNRGRDLQILYQYRREEDGKLRMSPYNPRARYFWKDKNSDRVLTKTERNSVFEYLVKDDGSKVGQVKDPDTGEVVLEVSARYSHGSLRYSDPDTYEGFAALKKIYDKLLAKKGVSNPDVALVWTEINHYLMSHNTRPSAEALECESCHRRKQNGVISSLVAPDSILGSGNVKEVTTLPDPKMVEDGLVVLDLPYMKVDEEGRVTESVEDILYYTLVNPSMTRLNNEIAPSQRGQARRVTAIKAMNTAGIWDEKHRERVMNALGGEDSYIFRPNYGVAPIRGVSILTASDFLLDMIMPYTSFRAGLVEDAAVAKAAESAADKGSKLASDLVVLEVINAEGDVIGNLLDVDMLIVLPYRGGMNAPDKLQLLASVDGTAWDNLGSGDILAVKPAHDGLAGYVIARATGLGHFAIADRKGAIVASCALPESCGN</sequence>
<protein>
    <submittedName>
        <fullName evidence="6">Cytochrome c family protein</fullName>
    </submittedName>
</protein>
<evidence type="ECO:0000256" key="4">
    <source>
        <dbReference type="PROSITE-ProRule" id="PRU00433"/>
    </source>
</evidence>
<dbReference type="PROSITE" id="PS51007">
    <property type="entry name" value="CYTC"/>
    <property type="match status" value="1"/>
</dbReference>
<gene>
    <name evidence="6" type="ORF">TBH_C2785</name>
</gene>
<accession>A0A7U6GL60</accession>
<dbReference type="InterPro" id="IPR051829">
    <property type="entry name" value="Multiheme_Cytochr_ET"/>
</dbReference>
<dbReference type="AlphaFoldDB" id="A0A7U6GL60"/>
<organism evidence="6 7">
    <name type="scientific">Thiolapillus brandeum</name>
    <dbReference type="NCBI Taxonomy" id="1076588"/>
    <lineage>
        <taxon>Bacteria</taxon>
        <taxon>Pseudomonadati</taxon>
        <taxon>Pseudomonadota</taxon>
        <taxon>Gammaproteobacteria</taxon>
        <taxon>Chromatiales</taxon>
        <taxon>Sedimenticolaceae</taxon>
        <taxon>Thiolapillus</taxon>
    </lineage>
</organism>
<evidence type="ECO:0000259" key="5">
    <source>
        <dbReference type="PROSITE" id="PS51007"/>
    </source>
</evidence>
<name>A0A7U6GL60_9GAMM</name>
<dbReference type="GO" id="GO:0020037">
    <property type="term" value="F:heme binding"/>
    <property type="evidence" value="ECO:0007669"/>
    <property type="project" value="InterPro"/>
</dbReference>
<keyword evidence="7" id="KW-1185">Reference proteome</keyword>
<keyword evidence="4" id="KW-0349">Heme</keyword>
<keyword evidence="1 4" id="KW-0479">Metal-binding</keyword>
<reference evidence="6 7" key="1">
    <citation type="journal article" date="2014" name="PLoS ONE">
        <title>Physiological and genomic features of a novel sulfur-oxidizing gammaproteobacterium belonging to a previously uncultivated symbiotic lineage isolated from a hydrothermal vent.</title>
        <authorList>
            <person name="Nunoura T."/>
            <person name="Takaki Y."/>
            <person name="Kazama H."/>
            <person name="Kakuta J."/>
            <person name="Shimamura S."/>
            <person name="Makita H."/>
            <person name="Hirai M."/>
            <person name="Miyazaki M."/>
            <person name="Takai K."/>
        </authorList>
    </citation>
    <scope>NUCLEOTIDE SEQUENCE [LARGE SCALE GENOMIC DNA]</scope>
    <source>
        <strain evidence="6 7">Hiromi1</strain>
    </source>
</reference>
<dbReference type="GO" id="GO:0016491">
    <property type="term" value="F:oxidoreductase activity"/>
    <property type="evidence" value="ECO:0007669"/>
    <property type="project" value="TreeGrafter"/>
</dbReference>
<proteinExistence type="predicted"/>
<dbReference type="EMBL" id="AP012273">
    <property type="protein sequence ID" value="BAO45686.1"/>
    <property type="molecule type" value="Genomic_DNA"/>
</dbReference>
<dbReference type="Proteomes" id="UP000031631">
    <property type="component" value="Chromosome"/>
</dbReference>
<evidence type="ECO:0000313" key="6">
    <source>
        <dbReference type="EMBL" id="BAO45686.1"/>
    </source>
</evidence>
<dbReference type="KEGG" id="tbn:TBH_C2785"/>
<evidence type="ECO:0000313" key="7">
    <source>
        <dbReference type="Proteomes" id="UP000031631"/>
    </source>
</evidence>
<dbReference type="PANTHER" id="PTHR35038">
    <property type="entry name" value="DISSIMILATORY SULFITE REDUCTASE SIRA"/>
    <property type="match status" value="1"/>
</dbReference>
<keyword evidence="3 4" id="KW-0408">Iron</keyword>
<evidence type="ECO:0000256" key="2">
    <source>
        <dbReference type="ARBA" id="ARBA00022729"/>
    </source>
</evidence>
<dbReference type="InterPro" id="IPR036280">
    <property type="entry name" value="Multihaem_cyt_sf"/>
</dbReference>
<dbReference type="InterPro" id="IPR009056">
    <property type="entry name" value="Cyt_c-like_dom"/>
</dbReference>
<dbReference type="GO" id="GO:0009055">
    <property type="term" value="F:electron transfer activity"/>
    <property type="evidence" value="ECO:0007669"/>
    <property type="project" value="InterPro"/>
</dbReference>
<evidence type="ECO:0000256" key="1">
    <source>
        <dbReference type="ARBA" id="ARBA00022723"/>
    </source>
</evidence>
<dbReference type="PANTHER" id="PTHR35038:SF8">
    <property type="entry name" value="C-TYPE POLYHEME CYTOCHROME OMCC"/>
    <property type="match status" value="1"/>
</dbReference>